<name>A0A6P8BE39_PYRGI</name>
<dbReference type="GO" id="GO:0016787">
    <property type="term" value="F:hydrolase activity"/>
    <property type="evidence" value="ECO:0007669"/>
    <property type="project" value="UniProtKB-KW"/>
</dbReference>
<feature type="disulfide bond" evidence="8">
    <location>
        <begin position="47"/>
        <end position="61"/>
    </location>
</feature>
<evidence type="ECO:0000256" key="2">
    <source>
        <dbReference type="ARBA" id="ARBA00022669"/>
    </source>
</evidence>
<feature type="disulfide bond" evidence="8">
    <location>
        <begin position="89"/>
        <end position="104"/>
    </location>
</feature>
<feature type="disulfide bond" evidence="8">
    <location>
        <begin position="103"/>
        <end position="117"/>
    </location>
</feature>
<dbReference type="RefSeq" id="XP_030985427.1">
    <property type="nucleotide sequence ID" value="XM_031122909.1"/>
</dbReference>
<reference evidence="12" key="2">
    <citation type="submission" date="2019-10" db="EMBL/GenBank/DDBJ databases">
        <authorList>
            <consortium name="NCBI Genome Project"/>
        </authorList>
    </citation>
    <scope>NUCLEOTIDE SEQUENCE</scope>
    <source>
        <strain evidence="12">NI907</strain>
    </source>
</reference>
<dbReference type="GO" id="GO:0046872">
    <property type="term" value="F:metal ion binding"/>
    <property type="evidence" value="ECO:0007669"/>
    <property type="project" value="UniProtKB-KW"/>
</dbReference>
<evidence type="ECO:0000256" key="6">
    <source>
        <dbReference type="ARBA" id="ARBA00023277"/>
    </source>
</evidence>
<dbReference type="Gene3D" id="3.30.60.10">
    <property type="entry name" value="Endochitinase-like"/>
    <property type="match status" value="2"/>
</dbReference>
<evidence type="ECO:0000256" key="5">
    <source>
        <dbReference type="ARBA" id="ARBA00022801"/>
    </source>
</evidence>
<dbReference type="KEGG" id="pgri:PgNI_02852"/>
<feature type="domain" description="Chitin-binding type-1" evidence="10">
    <location>
        <begin position="27"/>
        <end position="74"/>
    </location>
</feature>
<evidence type="ECO:0000256" key="8">
    <source>
        <dbReference type="PROSITE-ProRule" id="PRU00261"/>
    </source>
</evidence>
<keyword evidence="6" id="KW-0119">Carbohydrate metabolism</keyword>
<keyword evidence="11" id="KW-1185">Reference proteome</keyword>
<dbReference type="GeneID" id="41957820"/>
<accession>A0A6P8BE39</accession>
<feature type="signal peptide" evidence="9">
    <location>
        <begin position="1"/>
        <end position="20"/>
    </location>
</feature>
<dbReference type="SUPFAM" id="SSF57016">
    <property type="entry name" value="Plant lectins/antimicrobial peptides"/>
    <property type="match status" value="2"/>
</dbReference>
<comment type="cofactor">
    <cofactor evidence="1">
        <name>Co(2+)</name>
        <dbReference type="ChEBI" id="CHEBI:48828"/>
    </cofactor>
</comment>
<evidence type="ECO:0000259" key="10">
    <source>
        <dbReference type="PROSITE" id="PS50941"/>
    </source>
</evidence>
<reference evidence="12" key="1">
    <citation type="journal article" date="2019" name="Mol. Biol. Evol.">
        <title>Blast fungal genomes show frequent chromosomal changes, gene gains and losses, and effector gene turnover.</title>
        <authorList>
            <person name="Gomez Luciano L.B."/>
            <person name="Jason Tsai I."/>
            <person name="Chuma I."/>
            <person name="Tosa Y."/>
            <person name="Chen Y.H."/>
            <person name="Li J.Y."/>
            <person name="Li M.Y."/>
            <person name="Jade Lu M.Y."/>
            <person name="Nakayashiki H."/>
            <person name="Li W.H."/>
        </authorList>
    </citation>
    <scope>NUCLEOTIDE SEQUENCE</scope>
    <source>
        <strain evidence="12">NI907</strain>
    </source>
</reference>
<comment type="caution">
    <text evidence="8">Lacks conserved residue(s) required for the propagation of feature annotation.</text>
</comment>
<gene>
    <name evidence="12" type="ORF">PgNI_02852</name>
</gene>
<proteinExistence type="predicted"/>
<dbReference type="Proteomes" id="UP000515153">
    <property type="component" value="Unplaced"/>
</dbReference>
<keyword evidence="4 9" id="KW-0732">Signal</keyword>
<evidence type="ECO:0000256" key="9">
    <source>
        <dbReference type="SAM" id="SignalP"/>
    </source>
</evidence>
<evidence type="ECO:0000256" key="1">
    <source>
        <dbReference type="ARBA" id="ARBA00001941"/>
    </source>
</evidence>
<dbReference type="PANTHER" id="PTHR46471">
    <property type="entry name" value="CHITIN DEACETYLASE"/>
    <property type="match status" value="1"/>
</dbReference>
<evidence type="ECO:0000256" key="4">
    <source>
        <dbReference type="ARBA" id="ARBA00022729"/>
    </source>
</evidence>
<dbReference type="InterPro" id="IPR036861">
    <property type="entry name" value="Endochitinase-like_sf"/>
</dbReference>
<keyword evidence="7" id="KW-0170">Cobalt</keyword>
<evidence type="ECO:0000313" key="12">
    <source>
        <dbReference type="RefSeq" id="XP_030985427.1"/>
    </source>
</evidence>
<protein>
    <recommendedName>
        <fullName evidence="10">Chitin-binding type-1 domain-containing protein</fullName>
    </recommendedName>
</protein>
<organism evidence="11 12">
    <name type="scientific">Pyricularia grisea</name>
    <name type="common">Crabgrass-specific blast fungus</name>
    <name type="synonym">Magnaporthe grisea</name>
    <dbReference type="NCBI Taxonomy" id="148305"/>
    <lineage>
        <taxon>Eukaryota</taxon>
        <taxon>Fungi</taxon>
        <taxon>Dikarya</taxon>
        <taxon>Ascomycota</taxon>
        <taxon>Pezizomycotina</taxon>
        <taxon>Sordariomycetes</taxon>
        <taxon>Sordariomycetidae</taxon>
        <taxon>Magnaporthales</taxon>
        <taxon>Pyriculariaceae</taxon>
        <taxon>Pyricularia</taxon>
    </lineage>
</organism>
<dbReference type="Pfam" id="PF00187">
    <property type="entry name" value="Chitin_bind_1"/>
    <property type="match status" value="1"/>
</dbReference>
<dbReference type="CDD" id="cd11618">
    <property type="entry name" value="ChtBD1_1"/>
    <property type="match status" value="2"/>
</dbReference>
<sequence length="272" mass="27346">MRQSFATLSIILALASQVIAKPAPSGDGACGPAAGGSSCQLSLFGNCCSRYGYCGSTDVYCGAGCQSGYGVCNSSNAPAGMKVSEDATCGSGVTCVGSGFGDCCSASGWCGSTADYCAAGCQSAFGTCTSSSSSVAPGPAASSSATSSPSGTASATVAASSAAATSTSTTTRTYVQRHLATSAPAYNYKSFTSYYELDNPAAGADGMYDEAVAGCKAKCDSTPTCKVYFFQKMNSSFKGATSGRCFIDDKAWQPTELQEIGTMQFSIGYELV</sequence>
<dbReference type="SMART" id="SM00270">
    <property type="entry name" value="ChtBD1"/>
    <property type="match status" value="2"/>
</dbReference>
<dbReference type="GO" id="GO:0008061">
    <property type="term" value="F:chitin binding"/>
    <property type="evidence" value="ECO:0007669"/>
    <property type="project" value="UniProtKB-UniRule"/>
</dbReference>
<dbReference type="PROSITE" id="PS50941">
    <property type="entry name" value="CHIT_BIND_I_2"/>
    <property type="match status" value="2"/>
</dbReference>
<keyword evidence="3" id="KW-0479">Metal-binding</keyword>
<evidence type="ECO:0000256" key="3">
    <source>
        <dbReference type="ARBA" id="ARBA00022723"/>
    </source>
</evidence>
<dbReference type="AlphaFoldDB" id="A0A6P8BE39"/>
<dbReference type="InterPro" id="IPR001002">
    <property type="entry name" value="Chitin-bd_1"/>
</dbReference>
<feature type="domain" description="Chitin-binding type-1" evidence="10">
    <location>
        <begin position="86"/>
        <end position="130"/>
    </location>
</feature>
<keyword evidence="2 8" id="KW-0147">Chitin-binding</keyword>
<evidence type="ECO:0000313" key="11">
    <source>
        <dbReference type="Proteomes" id="UP000515153"/>
    </source>
</evidence>
<evidence type="ECO:0000256" key="7">
    <source>
        <dbReference type="ARBA" id="ARBA00023285"/>
    </source>
</evidence>
<reference evidence="12" key="3">
    <citation type="submission" date="2025-08" db="UniProtKB">
        <authorList>
            <consortium name="RefSeq"/>
        </authorList>
    </citation>
    <scope>IDENTIFICATION</scope>
    <source>
        <strain evidence="12">NI907</strain>
    </source>
</reference>
<keyword evidence="8" id="KW-1015">Disulfide bond</keyword>
<keyword evidence="5" id="KW-0378">Hydrolase</keyword>
<dbReference type="PANTHER" id="PTHR46471:SF2">
    <property type="entry name" value="CHITIN DEACETYLASE-RELATED"/>
    <property type="match status" value="1"/>
</dbReference>
<feature type="chain" id="PRO_5027700039" description="Chitin-binding type-1 domain-containing protein" evidence="9">
    <location>
        <begin position="21"/>
        <end position="272"/>
    </location>
</feature>